<comment type="caution">
    <text evidence="1">The sequence shown here is derived from an EMBL/GenBank/DDBJ whole genome shotgun (WGS) entry which is preliminary data.</text>
</comment>
<dbReference type="Proteomes" id="UP000230066">
    <property type="component" value="Unassembled WGS sequence"/>
</dbReference>
<keyword evidence="2" id="KW-1185">Reference proteome</keyword>
<proteinExistence type="predicted"/>
<accession>A0A4E0R6U7</accession>
<dbReference type="EMBL" id="JXXN02001654">
    <property type="protein sequence ID" value="THD24339.1"/>
    <property type="molecule type" value="Genomic_DNA"/>
</dbReference>
<reference evidence="1" key="1">
    <citation type="submission" date="2019-03" db="EMBL/GenBank/DDBJ databases">
        <title>Improved annotation for the trematode Fasciola hepatica.</title>
        <authorList>
            <person name="Choi Y.-J."/>
            <person name="Martin J."/>
            <person name="Mitreva M."/>
        </authorList>
    </citation>
    <scope>NUCLEOTIDE SEQUENCE [LARGE SCALE GENOMIC DNA]</scope>
</reference>
<name>A0A4E0R6U7_FASHE</name>
<evidence type="ECO:0000313" key="1">
    <source>
        <dbReference type="EMBL" id="THD24339.1"/>
    </source>
</evidence>
<dbReference type="AlphaFoldDB" id="A0A4E0R6U7"/>
<evidence type="ECO:0000313" key="2">
    <source>
        <dbReference type="Proteomes" id="UP000230066"/>
    </source>
</evidence>
<organism evidence="1 2">
    <name type="scientific">Fasciola hepatica</name>
    <name type="common">Liver fluke</name>
    <dbReference type="NCBI Taxonomy" id="6192"/>
    <lineage>
        <taxon>Eukaryota</taxon>
        <taxon>Metazoa</taxon>
        <taxon>Spiralia</taxon>
        <taxon>Lophotrochozoa</taxon>
        <taxon>Platyhelminthes</taxon>
        <taxon>Trematoda</taxon>
        <taxon>Digenea</taxon>
        <taxon>Plagiorchiida</taxon>
        <taxon>Echinostomata</taxon>
        <taxon>Echinostomatoidea</taxon>
        <taxon>Fasciolidae</taxon>
        <taxon>Fasciola</taxon>
    </lineage>
</organism>
<gene>
    <name evidence="1" type="ORF">D915_004827</name>
</gene>
<protein>
    <submittedName>
        <fullName evidence="1">Uncharacterized protein</fullName>
    </submittedName>
</protein>
<sequence>MSRFSSIYPSLWRLVPSLRYTHALQWKREQTMQKTASHDNVSQPVSSLSLICVIRTSREFQVNKQEQLTKCFGPSDNLKSIVCPTISLITQPTHLRSTTVTESVEI</sequence>